<comment type="caution">
    <text evidence="6">The sequence shown here is derived from an EMBL/GenBank/DDBJ whole genome shotgun (WGS) entry which is preliminary data.</text>
</comment>
<evidence type="ECO:0000313" key="7">
    <source>
        <dbReference type="Proteomes" id="UP000679779"/>
    </source>
</evidence>
<dbReference type="GO" id="GO:0016887">
    <property type="term" value="F:ATP hydrolysis activity"/>
    <property type="evidence" value="ECO:0007669"/>
    <property type="project" value="InterPro"/>
</dbReference>
<dbReference type="AlphaFoldDB" id="A0A919XKB2"/>
<dbReference type="EMBL" id="BORQ01000009">
    <property type="protein sequence ID" value="GIO34294.1"/>
    <property type="molecule type" value="Genomic_DNA"/>
</dbReference>
<evidence type="ECO:0000256" key="4">
    <source>
        <dbReference type="ARBA" id="ARBA00022840"/>
    </source>
</evidence>
<dbReference type="SMART" id="SM00382">
    <property type="entry name" value="AAA"/>
    <property type="match status" value="1"/>
</dbReference>
<gene>
    <name evidence="6" type="ORF">J2TS6_54350</name>
</gene>
<sequence>MDTLLEVQDVTKRYSNGRGVRNVSFDVMKGDIFGFIGPNGAGKTTVLKIILGLIRPDEGNVRIFGHPVAEAFEQAMGRVGCLIETADAYEYMSAYDNLKLSARFYRELPKTRMDQVLEQVGLAPYKHERVSGYSLGMKQRLGLASALLSNPELVLLDEPANGLDIEGMADVRNTILRLSKEQGITFLIASHLMHDLGMIANKIGIMHNGSLIRTGNVDELLQGGTTLEQFVLAQIQEEKDAKQHA</sequence>
<comment type="similarity">
    <text evidence="1">Belongs to the ABC transporter superfamily.</text>
</comment>
<keyword evidence="2" id="KW-0813">Transport</keyword>
<dbReference type="PANTHER" id="PTHR43335">
    <property type="entry name" value="ABC TRANSPORTER, ATP-BINDING PROTEIN"/>
    <property type="match status" value="1"/>
</dbReference>
<dbReference type="Gene3D" id="3.40.50.300">
    <property type="entry name" value="P-loop containing nucleotide triphosphate hydrolases"/>
    <property type="match status" value="1"/>
</dbReference>
<evidence type="ECO:0000313" key="6">
    <source>
        <dbReference type="EMBL" id="GIO34294.1"/>
    </source>
</evidence>
<dbReference type="InterPro" id="IPR027417">
    <property type="entry name" value="P-loop_NTPase"/>
</dbReference>
<dbReference type="GO" id="GO:0005524">
    <property type="term" value="F:ATP binding"/>
    <property type="evidence" value="ECO:0007669"/>
    <property type="project" value="UniProtKB-KW"/>
</dbReference>
<proteinExistence type="inferred from homology"/>
<reference evidence="6" key="1">
    <citation type="submission" date="2021-03" db="EMBL/GenBank/DDBJ databases">
        <title>Antimicrobial resistance genes in bacteria isolated from Japanese honey, and their potential for conferring macrolide and lincosamide resistance in the American foulbrood pathogen Paenibacillus larvae.</title>
        <authorList>
            <person name="Okamoto M."/>
            <person name="Kumagai M."/>
            <person name="Kanamori H."/>
            <person name="Takamatsu D."/>
        </authorList>
    </citation>
    <scope>NUCLEOTIDE SEQUENCE</scope>
    <source>
        <strain evidence="6">J2TS6</strain>
    </source>
</reference>
<dbReference type="PROSITE" id="PS50893">
    <property type="entry name" value="ABC_TRANSPORTER_2"/>
    <property type="match status" value="1"/>
</dbReference>
<evidence type="ECO:0000256" key="2">
    <source>
        <dbReference type="ARBA" id="ARBA00022448"/>
    </source>
</evidence>
<feature type="domain" description="ABC transporter" evidence="5">
    <location>
        <begin position="5"/>
        <end position="233"/>
    </location>
</feature>
<keyword evidence="3" id="KW-0547">Nucleotide-binding</keyword>
<dbReference type="Proteomes" id="UP000679779">
    <property type="component" value="Unassembled WGS sequence"/>
</dbReference>
<dbReference type="Pfam" id="PF00005">
    <property type="entry name" value="ABC_tran"/>
    <property type="match status" value="1"/>
</dbReference>
<evidence type="ECO:0000259" key="5">
    <source>
        <dbReference type="PROSITE" id="PS50893"/>
    </source>
</evidence>
<keyword evidence="4" id="KW-0067">ATP-binding</keyword>
<evidence type="ECO:0000256" key="1">
    <source>
        <dbReference type="ARBA" id="ARBA00005417"/>
    </source>
</evidence>
<dbReference type="InterPro" id="IPR003593">
    <property type="entry name" value="AAA+_ATPase"/>
</dbReference>
<protein>
    <submittedName>
        <fullName evidence="6">ABC transporter</fullName>
    </submittedName>
</protein>
<dbReference type="RefSeq" id="WP_160044573.1">
    <property type="nucleotide sequence ID" value="NZ_BORQ01000009.1"/>
</dbReference>
<dbReference type="PANTHER" id="PTHR43335:SF4">
    <property type="entry name" value="ABC TRANSPORTER, ATP-BINDING PROTEIN"/>
    <property type="match status" value="1"/>
</dbReference>
<evidence type="ECO:0000256" key="3">
    <source>
        <dbReference type="ARBA" id="ARBA00022741"/>
    </source>
</evidence>
<dbReference type="InterPro" id="IPR003439">
    <property type="entry name" value="ABC_transporter-like_ATP-bd"/>
</dbReference>
<dbReference type="SUPFAM" id="SSF52540">
    <property type="entry name" value="P-loop containing nucleoside triphosphate hydrolases"/>
    <property type="match status" value="1"/>
</dbReference>
<dbReference type="InterPro" id="IPR017871">
    <property type="entry name" value="ABC_transporter-like_CS"/>
</dbReference>
<accession>A0A919XKB2</accession>
<dbReference type="PROSITE" id="PS00211">
    <property type="entry name" value="ABC_TRANSPORTER_1"/>
    <property type="match status" value="1"/>
</dbReference>
<name>A0A919XKB2_9BACL</name>
<organism evidence="6 7">
    <name type="scientific">Paenibacillus albilobatus</name>
    <dbReference type="NCBI Taxonomy" id="2716884"/>
    <lineage>
        <taxon>Bacteria</taxon>
        <taxon>Bacillati</taxon>
        <taxon>Bacillota</taxon>
        <taxon>Bacilli</taxon>
        <taxon>Bacillales</taxon>
        <taxon>Paenibacillaceae</taxon>
        <taxon>Paenibacillus</taxon>
    </lineage>
</organism>
<keyword evidence="7" id="KW-1185">Reference proteome</keyword>